<dbReference type="GeneID" id="5981677"/>
<dbReference type="HOGENOM" id="CLU_3191535_0_0_1"/>
<dbReference type="KEGG" id="pno:SNOG_14570"/>
<evidence type="ECO:0000313" key="1">
    <source>
        <dbReference type="EMBL" id="EAT78110.2"/>
    </source>
</evidence>
<accession>Q0U151</accession>
<proteinExistence type="predicted"/>
<protein>
    <submittedName>
        <fullName evidence="1">Uncharacterized protein</fullName>
    </submittedName>
</protein>
<dbReference type="Proteomes" id="UP000001055">
    <property type="component" value="Unassembled WGS sequence"/>
</dbReference>
<organism evidence="1 2">
    <name type="scientific">Phaeosphaeria nodorum (strain SN15 / ATCC MYA-4574 / FGSC 10173)</name>
    <name type="common">Glume blotch fungus</name>
    <name type="synonym">Parastagonospora nodorum</name>
    <dbReference type="NCBI Taxonomy" id="321614"/>
    <lineage>
        <taxon>Eukaryota</taxon>
        <taxon>Fungi</taxon>
        <taxon>Dikarya</taxon>
        <taxon>Ascomycota</taxon>
        <taxon>Pezizomycotina</taxon>
        <taxon>Dothideomycetes</taxon>
        <taxon>Pleosporomycetidae</taxon>
        <taxon>Pleosporales</taxon>
        <taxon>Pleosporineae</taxon>
        <taxon>Phaeosphaeriaceae</taxon>
        <taxon>Parastagonospora</taxon>
    </lineage>
</organism>
<dbReference type="EMBL" id="CH445356">
    <property type="protein sequence ID" value="EAT78110.2"/>
    <property type="molecule type" value="Genomic_DNA"/>
</dbReference>
<dbReference type="AlphaFoldDB" id="Q0U151"/>
<evidence type="ECO:0000313" key="2">
    <source>
        <dbReference type="Proteomes" id="UP000001055"/>
    </source>
</evidence>
<dbReference type="InParanoid" id="Q0U151"/>
<dbReference type="RefSeq" id="XP_001804752.1">
    <property type="nucleotide sequence ID" value="XM_001804700.1"/>
</dbReference>
<reference evidence="2" key="1">
    <citation type="journal article" date="2007" name="Plant Cell">
        <title>Dothideomycete-plant interactions illuminated by genome sequencing and EST analysis of the wheat pathogen Stagonospora nodorum.</title>
        <authorList>
            <person name="Hane J.K."/>
            <person name="Lowe R.G."/>
            <person name="Solomon P.S."/>
            <person name="Tan K.C."/>
            <person name="Schoch C.L."/>
            <person name="Spatafora J.W."/>
            <person name="Crous P.W."/>
            <person name="Kodira C."/>
            <person name="Birren B.W."/>
            <person name="Galagan J.E."/>
            <person name="Torriani S.F."/>
            <person name="McDonald B.A."/>
            <person name="Oliver R.P."/>
        </authorList>
    </citation>
    <scope>NUCLEOTIDE SEQUENCE [LARGE SCALE GENOMIC DNA]</scope>
    <source>
        <strain evidence="2">SN15 / ATCC MYA-4574 / FGSC 10173</strain>
    </source>
</reference>
<name>Q0U151_PHANO</name>
<gene>
    <name evidence="1" type="ORF">SNOG_14570</name>
</gene>
<sequence length="46" mass="5471">MAKTKKEKWISKWQKVRIESSTFLFQRLSKCSVVRDSRSLLVKGKK</sequence>